<dbReference type="Pfam" id="PF00118">
    <property type="entry name" value="Cpn60_TCP1"/>
    <property type="match status" value="1"/>
</dbReference>
<dbReference type="GO" id="GO:0140662">
    <property type="term" value="F:ATP-dependent protein folding chaperone"/>
    <property type="evidence" value="ECO:0007669"/>
    <property type="project" value="InterPro"/>
</dbReference>
<keyword evidence="1" id="KW-0547">Nucleotide-binding</keyword>
<name>A0A8X6YE64_9ARAC</name>
<accession>A0A8X6YE64</accession>
<evidence type="ECO:0000256" key="2">
    <source>
        <dbReference type="ARBA" id="ARBA00022840"/>
    </source>
</evidence>
<evidence type="ECO:0000313" key="4">
    <source>
        <dbReference type="EMBL" id="GFY67964.1"/>
    </source>
</evidence>
<dbReference type="InterPro" id="IPR002423">
    <property type="entry name" value="Cpn60/GroEL/TCP-1"/>
</dbReference>
<feature type="non-terminal residue" evidence="4">
    <location>
        <position position="52"/>
    </location>
</feature>
<keyword evidence="3" id="KW-0143">Chaperone</keyword>
<gene>
    <name evidence="4" type="primary">CCT4</name>
    <name evidence="4" type="ORF">TNIN_232911</name>
</gene>
<keyword evidence="2" id="KW-0067">ATP-binding</keyword>
<dbReference type="EMBL" id="BMAV01016829">
    <property type="protein sequence ID" value="GFY67964.1"/>
    <property type="molecule type" value="Genomic_DNA"/>
</dbReference>
<dbReference type="Proteomes" id="UP000886998">
    <property type="component" value="Unassembled WGS sequence"/>
</dbReference>
<sequence length="52" mass="5713">MEAYCVRAYADSFEIIPYTLAENAGLNAIATVTELRNKHASGERNAGINVRK</sequence>
<dbReference type="OrthoDB" id="10248520at2759"/>
<keyword evidence="5" id="KW-1185">Reference proteome</keyword>
<proteinExistence type="predicted"/>
<dbReference type="Gene3D" id="1.10.560.10">
    <property type="entry name" value="GroEL-like equatorial domain"/>
    <property type="match status" value="1"/>
</dbReference>
<comment type="caution">
    <text evidence="4">The sequence shown here is derived from an EMBL/GenBank/DDBJ whole genome shotgun (WGS) entry which is preliminary data.</text>
</comment>
<reference evidence="4" key="1">
    <citation type="submission" date="2020-08" db="EMBL/GenBank/DDBJ databases">
        <title>Multicomponent nature underlies the extraordinary mechanical properties of spider dragline silk.</title>
        <authorList>
            <person name="Kono N."/>
            <person name="Nakamura H."/>
            <person name="Mori M."/>
            <person name="Yoshida Y."/>
            <person name="Ohtoshi R."/>
            <person name="Malay A.D."/>
            <person name="Moran D.A.P."/>
            <person name="Tomita M."/>
            <person name="Numata K."/>
            <person name="Arakawa K."/>
        </authorList>
    </citation>
    <scope>NUCLEOTIDE SEQUENCE</scope>
</reference>
<protein>
    <submittedName>
        <fullName evidence="4">T-complex protein 1 subunit delta</fullName>
    </submittedName>
</protein>
<dbReference type="PANTHER" id="PTHR11353">
    <property type="entry name" value="CHAPERONIN"/>
    <property type="match status" value="1"/>
</dbReference>
<dbReference type="AlphaFoldDB" id="A0A8X6YE64"/>
<dbReference type="InterPro" id="IPR017998">
    <property type="entry name" value="Chaperone_TCP-1"/>
</dbReference>
<evidence type="ECO:0000313" key="5">
    <source>
        <dbReference type="Proteomes" id="UP000886998"/>
    </source>
</evidence>
<organism evidence="4 5">
    <name type="scientific">Trichonephila inaurata madagascariensis</name>
    <dbReference type="NCBI Taxonomy" id="2747483"/>
    <lineage>
        <taxon>Eukaryota</taxon>
        <taxon>Metazoa</taxon>
        <taxon>Ecdysozoa</taxon>
        <taxon>Arthropoda</taxon>
        <taxon>Chelicerata</taxon>
        <taxon>Arachnida</taxon>
        <taxon>Araneae</taxon>
        <taxon>Araneomorphae</taxon>
        <taxon>Entelegynae</taxon>
        <taxon>Araneoidea</taxon>
        <taxon>Nephilidae</taxon>
        <taxon>Trichonephila</taxon>
        <taxon>Trichonephila inaurata</taxon>
    </lineage>
</organism>
<dbReference type="GO" id="GO:0005524">
    <property type="term" value="F:ATP binding"/>
    <property type="evidence" value="ECO:0007669"/>
    <property type="project" value="UniProtKB-KW"/>
</dbReference>
<evidence type="ECO:0000256" key="3">
    <source>
        <dbReference type="ARBA" id="ARBA00023186"/>
    </source>
</evidence>
<evidence type="ECO:0000256" key="1">
    <source>
        <dbReference type="ARBA" id="ARBA00022741"/>
    </source>
</evidence>
<dbReference type="InterPro" id="IPR027413">
    <property type="entry name" value="GROEL-like_equatorial_sf"/>
</dbReference>
<dbReference type="SUPFAM" id="SSF48592">
    <property type="entry name" value="GroEL equatorial domain-like"/>
    <property type="match status" value="1"/>
</dbReference>